<dbReference type="eggNOG" id="COG0419">
    <property type="taxonomic scope" value="Bacteria"/>
</dbReference>
<dbReference type="AlphaFoldDB" id="W0UZJ8"/>
<dbReference type="STRING" id="1349767.GJA_139"/>
<dbReference type="PANTHER" id="PTHR32114:SF2">
    <property type="entry name" value="ABC TRANSPORTER ABCH.3"/>
    <property type="match status" value="1"/>
</dbReference>
<dbReference type="Proteomes" id="UP000027604">
    <property type="component" value="Chromosome I"/>
</dbReference>
<accession>W0UZJ8</accession>
<feature type="coiled-coil region" evidence="1">
    <location>
        <begin position="534"/>
        <end position="561"/>
    </location>
</feature>
<dbReference type="PANTHER" id="PTHR32114">
    <property type="entry name" value="ABC TRANSPORTER ABCH.3"/>
    <property type="match status" value="1"/>
</dbReference>
<dbReference type="SUPFAM" id="SSF52540">
    <property type="entry name" value="P-loop containing nucleoside triphosphate hydrolases"/>
    <property type="match status" value="1"/>
</dbReference>
<dbReference type="OrthoDB" id="8670240at2"/>
<feature type="coiled-coil region" evidence="1">
    <location>
        <begin position="352"/>
        <end position="379"/>
    </location>
</feature>
<dbReference type="KEGG" id="jag:GJA_139"/>
<keyword evidence="4" id="KW-1185">Reference proteome</keyword>
<evidence type="ECO:0000313" key="3">
    <source>
        <dbReference type="EMBL" id="CDG80805.1"/>
    </source>
</evidence>
<dbReference type="InterPro" id="IPR038729">
    <property type="entry name" value="Rad50/SbcC_AAA"/>
</dbReference>
<keyword evidence="1" id="KW-0175">Coiled coil</keyword>
<dbReference type="PATRIC" id="fig|1349767.4.peg.4104"/>
<dbReference type="Pfam" id="PF13476">
    <property type="entry name" value="AAA_23"/>
    <property type="match status" value="1"/>
</dbReference>
<dbReference type="GO" id="GO:0016887">
    <property type="term" value="F:ATP hydrolysis activity"/>
    <property type="evidence" value="ECO:0007669"/>
    <property type="project" value="InterPro"/>
</dbReference>
<name>W0UZJ8_9BURK</name>
<reference evidence="3 4" key="1">
    <citation type="journal article" date="2015" name="Genome Announc.">
        <title>Genome Sequence of Mushroom Soft-Rot Pathogen Janthinobacterium agaricidamnosum.</title>
        <authorList>
            <person name="Graupner K."/>
            <person name="Lackner G."/>
            <person name="Hertweck C."/>
        </authorList>
    </citation>
    <scope>NUCLEOTIDE SEQUENCE [LARGE SCALE GENOMIC DNA]</scope>
    <source>
        <strain evidence="4">NBRC 102515 / DSM 9628</strain>
    </source>
</reference>
<sequence>MEQLQSARQKVVDLLGDVKEVEDAVVCAERLYDGKCYAIAYVDLADNVVGRAGELRDFQERILGDDFFGTLGDLRWNKYLYIVAGPKSRDQNGFEDAKAAIESDKEYARKRVVSEDELEALLGAAQHFTSSTSGKDFNVVGEWEKRLAAADLDELLDRPARKAVVERIGTRSAKRVPVADKTLTLNPVDTALAQKWLASVSIDRFRPIHDGKSYSFGQVTLIVGPNGTGKTSLLEAIEYFYCGHNRRPGNPETPKISGTLVGNIAPLPSSTESGRIRARCFSWYNRDERLAKSILGAFTRYNFLDTDAAFRLSTDLEPSEIPDDLSRLLVGADASTIWDYLTKISPEVETAHERAGLKVDEMRMKLEVAQQELKDLQECPSNGKALTEAFRAALDALRWKAPRATTPLTTEDEANGLPEALSHIQAMLAAGSAAVSLDAISARSRELELVLAKARPLDSDRTRYAQEAKRHAEQALAGERASQVLDRWLTYVNSGFVAAHAHVTKAKTAADSALGRLGVYANGNIPEVPEEYASISLEAALREANNDVRNATTQVTNLESLSNNFGKVASARAQAARQLRAAAEATFEAGHSRDDCPICRAKYLPQDLAVLVDQITSALEQPSELTEVTAQLAQVRERLKHLQSLVNSLQFLKQIADSINLAADAACATIPTRLAELRAELVKVELEFVAANKNWEQLANSGLTINEHDLLRNAISTIHGASEAELNAIAIGEVRVKHLEAVSESRKQESESLELCNRASEQLAEISNTAIVEGWNTRAKENVGTQSLVIMQGEILSIQSRASALQSLMDFENSASLAELSVGVIGTARVHSEAIQAVKIDATASESTLTLTNRIEQLNRQLKLASEQADNYLAAKDTLELLLSECSLERASQKSLDAIGAEINDIFSRIHAPNEYEYVGRGEMLLQTSSTHEKRSLEQISTGQRAAFALSAFLAMNRSATSAPPVILIDDPIAHIDDLNALSFLDYLRDLVVNSNRQIFFATADTRIASLFTRKFGFLGESFKTIPLTRASTADTVVS</sequence>
<feature type="domain" description="Rad50/SbcC-type AAA" evidence="2">
    <location>
        <begin position="199"/>
        <end position="249"/>
    </location>
</feature>
<evidence type="ECO:0000313" key="4">
    <source>
        <dbReference type="Proteomes" id="UP000027604"/>
    </source>
</evidence>
<protein>
    <recommendedName>
        <fullName evidence="2">Rad50/SbcC-type AAA domain-containing protein</fullName>
    </recommendedName>
</protein>
<dbReference type="HOGENOM" id="CLU_293846_0_0_4"/>
<dbReference type="RefSeq" id="WP_038487625.1">
    <property type="nucleotide sequence ID" value="NZ_BCTH01000128.1"/>
</dbReference>
<proteinExistence type="predicted"/>
<dbReference type="InterPro" id="IPR027417">
    <property type="entry name" value="P-loop_NTPase"/>
</dbReference>
<feature type="coiled-coil region" evidence="1">
    <location>
        <begin position="848"/>
        <end position="875"/>
    </location>
</feature>
<dbReference type="GO" id="GO:0006302">
    <property type="term" value="P:double-strand break repair"/>
    <property type="evidence" value="ECO:0007669"/>
    <property type="project" value="InterPro"/>
</dbReference>
<evidence type="ECO:0000256" key="1">
    <source>
        <dbReference type="SAM" id="Coils"/>
    </source>
</evidence>
<evidence type="ECO:0000259" key="2">
    <source>
        <dbReference type="Pfam" id="PF13476"/>
    </source>
</evidence>
<gene>
    <name evidence="3" type="ORF">GJA_139</name>
</gene>
<dbReference type="EMBL" id="HG322949">
    <property type="protein sequence ID" value="CDG80805.1"/>
    <property type="molecule type" value="Genomic_DNA"/>
</dbReference>
<dbReference type="Gene3D" id="3.40.50.300">
    <property type="entry name" value="P-loop containing nucleotide triphosphate hydrolases"/>
    <property type="match status" value="2"/>
</dbReference>
<organism evidence="3 4">
    <name type="scientific">Janthinobacterium agaricidamnosum NBRC 102515 = DSM 9628</name>
    <dbReference type="NCBI Taxonomy" id="1349767"/>
    <lineage>
        <taxon>Bacteria</taxon>
        <taxon>Pseudomonadati</taxon>
        <taxon>Pseudomonadota</taxon>
        <taxon>Betaproteobacteria</taxon>
        <taxon>Burkholderiales</taxon>
        <taxon>Oxalobacteraceae</taxon>
        <taxon>Janthinobacterium</taxon>
    </lineage>
</organism>